<sequence>MEHRSSQRGLLLDRGSEIAAIEQAVDAARAGSGSVLLIEGAAGIGKSRLLGHGCDLATAAGMTMLSARAAEYEDGYAWGVVRQLFEAELRAGLAAPGEQAAARATPRRSPSGCSPSPPGPATRTRTRCCTACTGWPQTSRSACRCCSRSMTCSGPTVRRSASPPT</sequence>
<dbReference type="GO" id="GO:0005524">
    <property type="term" value="F:ATP binding"/>
    <property type="evidence" value="ECO:0007669"/>
    <property type="project" value="UniProtKB-KW"/>
</dbReference>
<feature type="compositionally biased region" description="Low complexity" evidence="1">
    <location>
        <begin position="97"/>
        <end position="114"/>
    </location>
</feature>
<dbReference type="Pfam" id="PF13191">
    <property type="entry name" value="AAA_16"/>
    <property type="match status" value="1"/>
</dbReference>
<dbReference type="InterPro" id="IPR041664">
    <property type="entry name" value="AAA_16"/>
</dbReference>
<evidence type="ECO:0000256" key="1">
    <source>
        <dbReference type="SAM" id="MobiDB-lite"/>
    </source>
</evidence>
<accession>A0A6P2C785</accession>
<keyword evidence="3" id="KW-0547">Nucleotide-binding</keyword>
<reference evidence="3 4" key="1">
    <citation type="submission" date="2018-11" db="EMBL/GenBank/DDBJ databases">
        <title>Trebonia kvetii gen.nov., sp.nov., a novel acidophilic actinobacterium, and proposal of the new actinobacterial family Treboniaceae fam. nov.</title>
        <authorList>
            <person name="Rapoport D."/>
            <person name="Sagova-Mareckova M."/>
            <person name="Sedlacek I."/>
            <person name="Provaznik J."/>
            <person name="Kralova S."/>
            <person name="Pavlinic D."/>
            <person name="Benes V."/>
            <person name="Kopecky J."/>
        </authorList>
    </citation>
    <scope>NUCLEOTIDE SEQUENCE [LARGE SCALE GENOMIC DNA]</scope>
    <source>
        <strain evidence="3 4">15Tr583</strain>
    </source>
</reference>
<gene>
    <name evidence="3" type="ORF">EAS64_07115</name>
</gene>
<proteinExistence type="predicted"/>
<evidence type="ECO:0000313" key="3">
    <source>
        <dbReference type="EMBL" id="TVZ07080.1"/>
    </source>
</evidence>
<comment type="caution">
    <text evidence="3">The sequence shown here is derived from an EMBL/GenBank/DDBJ whole genome shotgun (WGS) entry which is preliminary data.</text>
</comment>
<dbReference type="RefSeq" id="WP_145851835.1">
    <property type="nucleotide sequence ID" value="NZ_RPFW01000001.1"/>
</dbReference>
<dbReference type="AlphaFoldDB" id="A0A6P2C785"/>
<dbReference type="EMBL" id="RPFW01000001">
    <property type="protein sequence ID" value="TVZ07080.1"/>
    <property type="molecule type" value="Genomic_DNA"/>
</dbReference>
<name>A0A6P2C785_9ACTN</name>
<evidence type="ECO:0000259" key="2">
    <source>
        <dbReference type="Pfam" id="PF13191"/>
    </source>
</evidence>
<protein>
    <submittedName>
        <fullName evidence="3">ATP-binding protein</fullName>
    </submittedName>
</protein>
<dbReference type="Proteomes" id="UP000460272">
    <property type="component" value="Unassembled WGS sequence"/>
</dbReference>
<keyword evidence="4" id="KW-1185">Reference proteome</keyword>
<dbReference type="OrthoDB" id="3178131at2"/>
<evidence type="ECO:0000313" key="4">
    <source>
        <dbReference type="Proteomes" id="UP000460272"/>
    </source>
</evidence>
<keyword evidence="3" id="KW-0067">ATP-binding</keyword>
<organism evidence="3 4">
    <name type="scientific">Trebonia kvetii</name>
    <dbReference type="NCBI Taxonomy" id="2480626"/>
    <lineage>
        <taxon>Bacteria</taxon>
        <taxon>Bacillati</taxon>
        <taxon>Actinomycetota</taxon>
        <taxon>Actinomycetes</taxon>
        <taxon>Streptosporangiales</taxon>
        <taxon>Treboniaceae</taxon>
        <taxon>Trebonia</taxon>
    </lineage>
</organism>
<feature type="region of interest" description="Disordered" evidence="1">
    <location>
        <begin position="97"/>
        <end position="126"/>
    </location>
</feature>
<feature type="domain" description="Orc1-like AAA ATPase" evidence="2">
    <location>
        <begin position="14"/>
        <end position="131"/>
    </location>
</feature>